<dbReference type="Gene3D" id="3.90.850.10">
    <property type="entry name" value="Fumarylacetoacetase-like, C-terminal domain"/>
    <property type="match status" value="1"/>
</dbReference>
<accession>A0ABW6PF82</accession>
<dbReference type="RefSeq" id="WP_387401898.1">
    <property type="nucleotide sequence ID" value="NZ_JBIAMT010000011.1"/>
</dbReference>
<evidence type="ECO:0000256" key="1">
    <source>
        <dbReference type="SAM" id="MobiDB-lite"/>
    </source>
</evidence>
<organism evidence="3 4">
    <name type="scientific">Nocardia aobensis</name>
    <dbReference type="NCBI Taxonomy" id="257277"/>
    <lineage>
        <taxon>Bacteria</taxon>
        <taxon>Bacillati</taxon>
        <taxon>Actinomycetota</taxon>
        <taxon>Actinomycetes</taxon>
        <taxon>Mycobacteriales</taxon>
        <taxon>Nocardiaceae</taxon>
        <taxon>Nocardia</taxon>
    </lineage>
</organism>
<sequence>MILTGTPVGVAGHHGNRWLRPGDLIEAEVSLLGFRRNRCVAPKPESAADHDLSYRHHFSREHGMGVSGYQSEHVENPQDSHAEPLRRT</sequence>
<name>A0ABW6PF82_9NOCA</name>
<reference evidence="3 4" key="1">
    <citation type="submission" date="2024-10" db="EMBL/GenBank/DDBJ databases">
        <title>The Natural Products Discovery Center: Release of the First 8490 Sequenced Strains for Exploring Actinobacteria Biosynthetic Diversity.</title>
        <authorList>
            <person name="Kalkreuter E."/>
            <person name="Kautsar S.A."/>
            <person name="Yang D."/>
            <person name="Bader C.D."/>
            <person name="Teijaro C.N."/>
            <person name="Fluegel L."/>
            <person name="Davis C.M."/>
            <person name="Simpson J.R."/>
            <person name="Lauterbach L."/>
            <person name="Steele A.D."/>
            <person name="Gui C."/>
            <person name="Meng S."/>
            <person name="Li G."/>
            <person name="Viehrig K."/>
            <person name="Ye F."/>
            <person name="Su P."/>
            <person name="Kiefer A.F."/>
            <person name="Nichols A."/>
            <person name="Cepeda A.J."/>
            <person name="Yan W."/>
            <person name="Fan B."/>
            <person name="Jiang Y."/>
            <person name="Adhikari A."/>
            <person name="Zheng C.-J."/>
            <person name="Schuster L."/>
            <person name="Cowan T.M."/>
            <person name="Smanski M.J."/>
            <person name="Chevrette M.G."/>
            <person name="De Carvalho L.P.S."/>
            <person name="Shen B."/>
        </authorList>
    </citation>
    <scope>NUCLEOTIDE SEQUENCE [LARGE SCALE GENOMIC DNA]</scope>
    <source>
        <strain evidence="3 4">NPDC004119</strain>
    </source>
</reference>
<proteinExistence type="predicted"/>
<feature type="region of interest" description="Disordered" evidence="1">
    <location>
        <begin position="61"/>
        <end position="88"/>
    </location>
</feature>
<evidence type="ECO:0000313" key="3">
    <source>
        <dbReference type="EMBL" id="MFF0501826.1"/>
    </source>
</evidence>
<protein>
    <submittedName>
        <fullName evidence="3">Fumarylacetoacetate hydrolase family protein</fullName>
    </submittedName>
</protein>
<keyword evidence="4" id="KW-1185">Reference proteome</keyword>
<feature type="compositionally biased region" description="Basic and acidic residues" evidence="1">
    <location>
        <begin position="72"/>
        <end position="88"/>
    </location>
</feature>
<comment type="caution">
    <text evidence="3">The sequence shown here is derived from an EMBL/GenBank/DDBJ whole genome shotgun (WGS) entry which is preliminary data.</text>
</comment>
<dbReference type="GO" id="GO:0016787">
    <property type="term" value="F:hydrolase activity"/>
    <property type="evidence" value="ECO:0007669"/>
    <property type="project" value="UniProtKB-KW"/>
</dbReference>
<gene>
    <name evidence="3" type="ORF">ACFYU5_35935</name>
</gene>
<dbReference type="Proteomes" id="UP001601442">
    <property type="component" value="Unassembled WGS sequence"/>
</dbReference>
<dbReference type="SUPFAM" id="SSF56529">
    <property type="entry name" value="FAH"/>
    <property type="match status" value="1"/>
</dbReference>
<keyword evidence="3" id="KW-0378">Hydrolase</keyword>
<dbReference type="Pfam" id="PF01557">
    <property type="entry name" value="FAA_hydrolase"/>
    <property type="match status" value="1"/>
</dbReference>
<dbReference type="InterPro" id="IPR011234">
    <property type="entry name" value="Fumarylacetoacetase-like_C"/>
</dbReference>
<dbReference type="InterPro" id="IPR036663">
    <property type="entry name" value="Fumarylacetoacetase_C_sf"/>
</dbReference>
<evidence type="ECO:0000259" key="2">
    <source>
        <dbReference type="Pfam" id="PF01557"/>
    </source>
</evidence>
<dbReference type="EMBL" id="JBIAMT010000011">
    <property type="protein sequence ID" value="MFF0501826.1"/>
    <property type="molecule type" value="Genomic_DNA"/>
</dbReference>
<evidence type="ECO:0000313" key="4">
    <source>
        <dbReference type="Proteomes" id="UP001601442"/>
    </source>
</evidence>
<feature type="domain" description="Fumarylacetoacetase-like C-terminal" evidence="2">
    <location>
        <begin position="2"/>
        <end position="38"/>
    </location>
</feature>